<dbReference type="STRING" id="999630.TUZN_2013"/>
<reference key="2">
    <citation type="submission" date="2011-03" db="EMBL/GenBank/DDBJ databases">
        <title>Complete genome sequence of the thermoacidophilic crenarchaeon Thermoproteus uzoniensis 768-20.</title>
        <authorList>
            <person name="Mardanov A.V."/>
            <person name="Gumerov V.M."/>
            <person name="Beletsky A.V."/>
            <person name="Prokofeva M.I."/>
            <person name="Bonch-Osmolovskaya E.A."/>
            <person name="Ravin N.V."/>
            <person name="Skryabin K.G."/>
        </authorList>
    </citation>
    <scope>NUCLEOTIDE SEQUENCE</scope>
    <source>
        <strain>768-20</strain>
    </source>
</reference>
<reference evidence="1 2" key="1">
    <citation type="journal article" date="2011" name="J. Bacteriol.">
        <title>Complete genome sequence of the thermoacidophilic crenarchaeon Thermoproteus uzoniensis 768-20.</title>
        <authorList>
            <person name="Mardanov A.V."/>
            <person name="Gumerov V.M."/>
            <person name="Beletsky A.V."/>
            <person name="Prokofeva M.I."/>
            <person name="Bonch-Osmolovskaya E.A."/>
            <person name="Ravin N.V."/>
            <person name="Skryabin K.G."/>
        </authorList>
    </citation>
    <scope>NUCLEOTIDE SEQUENCE [LARGE SCALE GENOMIC DNA]</scope>
    <source>
        <strain evidence="1 2">768-20</strain>
    </source>
</reference>
<organism evidence="1 2">
    <name type="scientific">Thermoproteus uzoniensis (strain 768-20)</name>
    <dbReference type="NCBI Taxonomy" id="999630"/>
    <lineage>
        <taxon>Archaea</taxon>
        <taxon>Thermoproteota</taxon>
        <taxon>Thermoprotei</taxon>
        <taxon>Thermoproteales</taxon>
        <taxon>Thermoproteaceae</taxon>
        <taxon>Thermoproteus</taxon>
    </lineage>
</organism>
<evidence type="ECO:0000313" key="1">
    <source>
        <dbReference type="EMBL" id="AEA13471.1"/>
    </source>
</evidence>
<dbReference type="eggNOG" id="arCOG05530">
    <property type="taxonomic scope" value="Archaea"/>
</dbReference>
<dbReference type="AlphaFoldDB" id="F2L4W7"/>
<dbReference type="RefSeq" id="WP_013680806.1">
    <property type="nucleotide sequence ID" value="NC_015315.1"/>
</dbReference>
<sequence length="98" mass="11448">MSFYDFLWQAVKRPELLAEYAERVGMRIEIYGDADFYDRLKQIAIWAVEILEREAAHIDASIPQLRERCRDVARFVAEARMDLEAVGRDASGLRQPRC</sequence>
<dbReference type="GeneID" id="10361524"/>
<keyword evidence="2" id="KW-1185">Reference proteome</keyword>
<dbReference type="EMBL" id="CP002590">
    <property type="protein sequence ID" value="AEA13471.1"/>
    <property type="molecule type" value="Genomic_DNA"/>
</dbReference>
<accession>F2L4W7</accession>
<dbReference type="HOGENOM" id="CLU_2340346_0_0_2"/>
<dbReference type="OrthoDB" id="26159at2157"/>
<dbReference type="Proteomes" id="UP000008138">
    <property type="component" value="Chromosome"/>
</dbReference>
<dbReference type="KEGG" id="tuz:TUZN_2013"/>
<gene>
    <name evidence="1" type="ordered locus">TUZN_2013</name>
</gene>
<name>F2L4W7_THEU7</name>
<evidence type="ECO:0000313" key="2">
    <source>
        <dbReference type="Proteomes" id="UP000008138"/>
    </source>
</evidence>
<protein>
    <submittedName>
        <fullName evidence="1">Uncharacterized protein</fullName>
    </submittedName>
</protein>
<proteinExistence type="predicted"/>